<evidence type="ECO:0000313" key="2">
    <source>
        <dbReference type="Proteomes" id="UP000265560"/>
    </source>
</evidence>
<keyword evidence="2" id="KW-1185">Reference proteome</keyword>
<dbReference type="RefSeq" id="WP_119891613.1">
    <property type="nucleotide sequence ID" value="NZ_CP032419.1"/>
</dbReference>
<dbReference type="AlphaFoldDB" id="A0A385YZB0"/>
<evidence type="ECO:0000313" key="1">
    <source>
        <dbReference type="EMBL" id="AYC30978.1"/>
    </source>
</evidence>
<dbReference type="KEGG" id="pcav:D3880_00625"/>
<sequence>MKKTVNPAATPSVWDPEALYIKAQRYVQHMSELDSDGWEYALWSGFSLEFLARAALANISPALLAETDKNWASLYHALGFSPTEERFSPKSIAISEVFKRLMAILPNFTKEHEAFGILHTGRRNSELHTGELAFDGIKGSVWQPRFYQACEILLSSIGMTLDDFFGKDEASVAMQLISAAADDSAKAVKGDVEAHSKVWKAKGEKERAALLAQASLRATRQAGHRVDCPACSSPALVFGEPVSAPVQSLRDGEITEKQEYLPNLFECIACGLKISGLSRLAVLGLGDRYKKTQVYDAAEYYAPQDDYFGYDEDNNEP</sequence>
<dbReference type="OrthoDB" id="2606812at2"/>
<protein>
    <submittedName>
        <fullName evidence="1">Uncharacterized protein</fullName>
    </submittedName>
</protein>
<gene>
    <name evidence="1" type="ORF">D3880_00625</name>
</gene>
<name>A0A385YZB0_9PSED</name>
<dbReference type="EMBL" id="CP032419">
    <property type="protein sequence ID" value="AYC30978.1"/>
    <property type="molecule type" value="Genomic_DNA"/>
</dbReference>
<accession>A0A385YZB0</accession>
<organism evidence="1 2">
    <name type="scientific">Pseudomonas cavernae</name>
    <dbReference type="NCBI Taxonomy" id="2320867"/>
    <lineage>
        <taxon>Bacteria</taxon>
        <taxon>Pseudomonadati</taxon>
        <taxon>Pseudomonadota</taxon>
        <taxon>Gammaproteobacteria</taxon>
        <taxon>Pseudomonadales</taxon>
        <taxon>Pseudomonadaceae</taxon>
        <taxon>Pseudomonas</taxon>
    </lineage>
</organism>
<reference evidence="2" key="1">
    <citation type="submission" date="2018-09" db="EMBL/GenBank/DDBJ databases">
        <authorList>
            <person name="Zhu H."/>
        </authorList>
    </citation>
    <scope>NUCLEOTIDE SEQUENCE [LARGE SCALE GENOMIC DNA]</scope>
    <source>
        <strain evidence="2">K2W31S-8</strain>
    </source>
</reference>
<proteinExistence type="predicted"/>
<dbReference type="Proteomes" id="UP000265560">
    <property type="component" value="Chromosome"/>
</dbReference>